<dbReference type="Proteomes" id="UP000265719">
    <property type="component" value="Chromosome"/>
</dbReference>
<evidence type="ECO:0000256" key="3">
    <source>
        <dbReference type="ARBA" id="ARBA00023163"/>
    </source>
</evidence>
<dbReference type="PROSITE" id="PS01117">
    <property type="entry name" value="HTH_MARR_1"/>
    <property type="match status" value="1"/>
</dbReference>
<dbReference type="InterPro" id="IPR000835">
    <property type="entry name" value="HTH_MarR-typ"/>
</dbReference>
<dbReference type="EMBL" id="CP063196">
    <property type="protein sequence ID" value="UOE18016.1"/>
    <property type="molecule type" value="Genomic_DNA"/>
</dbReference>
<dbReference type="PROSITE" id="PS50995">
    <property type="entry name" value="HTH_MARR_2"/>
    <property type="match status" value="1"/>
</dbReference>
<dbReference type="SUPFAM" id="SSF46785">
    <property type="entry name" value="Winged helix' DNA-binding domain"/>
    <property type="match status" value="1"/>
</dbReference>
<evidence type="ECO:0000313" key="5">
    <source>
        <dbReference type="Proteomes" id="UP000265719"/>
    </source>
</evidence>
<keyword evidence="1" id="KW-0805">Transcription regulation</keyword>
<dbReference type="GO" id="GO:0003700">
    <property type="term" value="F:DNA-binding transcription factor activity"/>
    <property type="evidence" value="ECO:0007669"/>
    <property type="project" value="InterPro"/>
</dbReference>
<accession>A0A399FUF7</accession>
<dbReference type="PRINTS" id="PR00598">
    <property type="entry name" value="HTHMARR"/>
</dbReference>
<evidence type="ECO:0000256" key="2">
    <source>
        <dbReference type="ARBA" id="ARBA00023125"/>
    </source>
</evidence>
<dbReference type="GO" id="GO:0006950">
    <property type="term" value="P:response to stress"/>
    <property type="evidence" value="ECO:0007669"/>
    <property type="project" value="TreeGrafter"/>
</dbReference>
<dbReference type="InterPro" id="IPR039422">
    <property type="entry name" value="MarR/SlyA-like"/>
</dbReference>
<dbReference type="PANTHER" id="PTHR33164">
    <property type="entry name" value="TRANSCRIPTIONAL REGULATOR, MARR FAMILY"/>
    <property type="match status" value="1"/>
</dbReference>
<organism evidence="4 5">
    <name type="scientific">Thermobifida halotolerans</name>
    <dbReference type="NCBI Taxonomy" id="483545"/>
    <lineage>
        <taxon>Bacteria</taxon>
        <taxon>Bacillati</taxon>
        <taxon>Actinomycetota</taxon>
        <taxon>Actinomycetes</taxon>
        <taxon>Streptosporangiales</taxon>
        <taxon>Nocardiopsidaceae</taxon>
        <taxon>Thermobifida</taxon>
    </lineage>
</organism>
<dbReference type="AlphaFoldDB" id="A0A399FUF7"/>
<dbReference type="RefSeq" id="WP_068688615.1">
    <property type="nucleotide sequence ID" value="NZ_CP063196.1"/>
</dbReference>
<keyword evidence="2" id="KW-0238">DNA-binding</keyword>
<dbReference type="Gene3D" id="1.10.10.10">
    <property type="entry name" value="Winged helix-like DNA-binding domain superfamily/Winged helix DNA-binding domain"/>
    <property type="match status" value="1"/>
</dbReference>
<evidence type="ECO:0000256" key="1">
    <source>
        <dbReference type="ARBA" id="ARBA00023015"/>
    </source>
</evidence>
<reference evidence="4" key="1">
    <citation type="submission" date="2020-10" db="EMBL/GenBank/DDBJ databases">
        <title>De novo genome project of the cellulose decomposer Thermobifida halotolerans type strain.</title>
        <authorList>
            <person name="Nagy I."/>
            <person name="Horvath B."/>
            <person name="Kukolya J."/>
            <person name="Nagy I."/>
            <person name="Orsini M."/>
        </authorList>
    </citation>
    <scope>NUCLEOTIDE SEQUENCE</scope>
    <source>
        <strain evidence="4">DSM 44931</strain>
    </source>
</reference>
<dbReference type="PANTHER" id="PTHR33164:SF57">
    <property type="entry name" value="MARR-FAMILY TRANSCRIPTIONAL REGULATOR"/>
    <property type="match status" value="1"/>
</dbReference>
<proteinExistence type="predicted"/>
<sequence>MDSGASDAKSQLIERLQELEARQLRLFVRDRSLPLLSTTLTIQQLKVLVALAIDGNTPTHELAERIGVSMATLTGIVDRLAARSLVLRREDPADRRVRRVDLTEEGRGLIDDMWGTSRQRTEAALRSLDVETLRGLVQGAEALYQALAGSAGATPTDMRRK</sequence>
<keyword evidence="3" id="KW-0804">Transcription</keyword>
<dbReference type="OrthoDB" id="3436795at2"/>
<dbReference type="Pfam" id="PF01047">
    <property type="entry name" value="MarR"/>
    <property type="match status" value="1"/>
</dbReference>
<dbReference type="InterPro" id="IPR036390">
    <property type="entry name" value="WH_DNA-bd_sf"/>
</dbReference>
<evidence type="ECO:0000313" key="4">
    <source>
        <dbReference type="EMBL" id="UOE18016.1"/>
    </source>
</evidence>
<protein>
    <submittedName>
        <fullName evidence="4">MarR family transcriptional regulator</fullName>
    </submittedName>
</protein>
<dbReference type="KEGG" id="thao:NI17_014255"/>
<keyword evidence="5" id="KW-1185">Reference proteome</keyword>
<dbReference type="GO" id="GO:0003677">
    <property type="term" value="F:DNA binding"/>
    <property type="evidence" value="ECO:0007669"/>
    <property type="project" value="UniProtKB-KW"/>
</dbReference>
<gene>
    <name evidence="4" type="ORF">NI17_014255</name>
</gene>
<dbReference type="InterPro" id="IPR023187">
    <property type="entry name" value="Tscrpt_reg_MarR-type_CS"/>
</dbReference>
<dbReference type="SMART" id="SM00347">
    <property type="entry name" value="HTH_MARR"/>
    <property type="match status" value="1"/>
</dbReference>
<dbReference type="InterPro" id="IPR036388">
    <property type="entry name" value="WH-like_DNA-bd_sf"/>
</dbReference>
<name>A0A399FUF7_9ACTN</name>